<evidence type="ECO:0000313" key="13">
    <source>
        <dbReference type="Proteomes" id="UP000315496"/>
    </source>
</evidence>
<name>A0A4Z1SPB5_GIAMU</name>
<dbReference type="GO" id="GO:0005634">
    <property type="term" value="C:nucleus"/>
    <property type="evidence" value="ECO:0007669"/>
    <property type="project" value="UniProtKB-SubCell"/>
</dbReference>
<keyword evidence="8" id="KW-0804">Transcription</keyword>
<dbReference type="SUPFAM" id="SSF57667">
    <property type="entry name" value="beta-beta-alpha zinc fingers"/>
    <property type="match status" value="2"/>
</dbReference>
<evidence type="ECO:0000256" key="2">
    <source>
        <dbReference type="ARBA" id="ARBA00022723"/>
    </source>
</evidence>
<dbReference type="VEuPathDB" id="GiardiaDB:GMRT_11697"/>
<keyword evidence="7" id="KW-0238">DNA-binding</keyword>
<evidence type="ECO:0000256" key="6">
    <source>
        <dbReference type="ARBA" id="ARBA00023015"/>
    </source>
</evidence>
<keyword evidence="3" id="KW-0677">Repeat</keyword>
<gene>
    <name evidence="12" type="ORF">GMRT_11697</name>
</gene>
<evidence type="ECO:0000256" key="1">
    <source>
        <dbReference type="ARBA" id="ARBA00004123"/>
    </source>
</evidence>
<evidence type="ECO:0000256" key="7">
    <source>
        <dbReference type="ARBA" id="ARBA00023125"/>
    </source>
</evidence>
<dbReference type="Pfam" id="PF00096">
    <property type="entry name" value="zf-C2H2"/>
    <property type="match status" value="3"/>
</dbReference>
<evidence type="ECO:0000259" key="11">
    <source>
        <dbReference type="PROSITE" id="PS50157"/>
    </source>
</evidence>
<dbReference type="EMBL" id="VDLU01000004">
    <property type="protein sequence ID" value="TNJ26705.1"/>
    <property type="molecule type" value="Genomic_DNA"/>
</dbReference>
<keyword evidence="2" id="KW-0479">Metal-binding</keyword>
<dbReference type="Gene3D" id="3.30.160.60">
    <property type="entry name" value="Classic Zinc Finger"/>
    <property type="match status" value="2"/>
</dbReference>
<dbReference type="InterPro" id="IPR013087">
    <property type="entry name" value="Znf_C2H2_type"/>
</dbReference>
<evidence type="ECO:0000256" key="4">
    <source>
        <dbReference type="ARBA" id="ARBA00022771"/>
    </source>
</evidence>
<dbReference type="OrthoDB" id="8922241at2759"/>
<feature type="domain" description="C2H2-type" evidence="11">
    <location>
        <begin position="3"/>
        <end position="30"/>
    </location>
</feature>
<evidence type="ECO:0000256" key="9">
    <source>
        <dbReference type="ARBA" id="ARBA00023242"/>
    </source>
</evidence>
<dbReference type="GO" id="GO:0008270">
    <property type="term" value="F:zinc ion binding"/>
    <property type="evidence" value="ECO:0007669"/>
    <property type="project" value="UniProtKB-KW"/>
</dbReference>
<sequence>MLYTCPICGLEVDRPKKLELHLNAHQGIRPYQCDICSQAFARPSTLRVHKSTVHSEQPGGFVCGDCGMCFRTKDKLNRHSQVHRQGIRCFFCEDDIRHPWLHLHMLATHQDKMNEILKEFGLPAMKTLKDDYLPLEEQVHLPRIPLAQERLLHDLPFVHNCNYTPDQVYRMLAGRLMPEIKTMVDTFFHRANKTHHRLRYLDLFQIFRVCPRCGRSGDALGRYLNHCIVCDPSLVELAILSRPLDVQAVKKKQALIKRQIRGSGTNNEVDFVQKQPIVCQMCGRLYTSVKTLKLHLRRQHGMVGKK</sequence>
<keyword evidence="6" id="KW-0805">Transcription regulation</keyword>
<dbReference type="InterPro" id="IPR036236">
    <property type="entry name" value="Znf_C2H2_sf"/>
</dbReference>
<evidence type="ECO:0000256" key="10">
    <source>
        <dbReference type="PROSITE-ProRule" id="PRU00042"/>
    </source>
</evidence>
<dbReference type="AlphaFoldDB" id="A0A4Z1SPB5"/>
<feature type="domain" description="C2H2-type" evidence="11">
    <location>
        <begin position="61"/>
        <end position="83"/>
    </location>
</feature>
<evidence type="ECO:0000313" key="12">
    <source>
        <dbReference type="EMBL" id="TNJ26705.1"/>
    </source>
</evidence>
<keyword evidence="4 10" id="KW-0863">Zinc-finger</keyword>
<dbReference type="PANTHER" id="PTHR24408:SF66">
    <property type="entry name" value="TELOMERE ZINC FINGER-ASSOCIATED PROTEIN"/>
    <property type="match status" value="1"/>
</dbReference>
<dbReference type="GO" id="GO:0000981">
    <property type="term" value="F:DNA-binding transcription factor activity, RNA polymerase II-specific"/>
    <property type="evidence" value="ECO:0007669"/>
    <property type="project" value="TreeGrafter"/>
</dbReference>
<dbReference type="FunFam" id="3.30.160.60:FF:000325">
    <property type="entry name" value="ZFP90 zinc finger protein"/>
    <property type="match status" value="1"/>
</dbReference>
<organism evidence="12 13">
    <name type="scientific">Giardia muris</name>
    <dbReference type="NCBI Taxonomy" id="5742"/>
    <lineage>
        <taxon>Eukaryota</taxon>
        <taxon>Metamonada</taxon>
        <taxon>Diplomonadida</taxon>
        <taxon>Hexamitidae</taxon>
        <taxon>Giardiinae</taxon>
        <taxon>Giardia</taxon>
    </lineage>
</organism>
<dbReference type="PROSITE" id="PS50157">
    <property type="entry name" value="ZINC_FINGER_C2H2_2"/>
    <property type="match status" value="4"/>
</dbReference>
<dbReference type="PANTHER" id="PTHR24408">
    <property type="entry name" value="ZINC FINGER PROTEIN"/>
    <property type="match status" value="1"/>
</dbReference>
<keyword evidence="9" id="KW-0539">Nucleus</keyword>
<evidence type="ECO:0000256" key="8">
    <source>
        <dbReference type="ARBA" id="ARBA00023163"/>
    </source>
</evidence>
<comment type="subcellular location">
    <subcellularLocation>
        <location evidence="1">Nucleus</location>
    </subcellularLocation>
</comment>
<reference evidence="12 13" key="1">
    <citation type="submission" date="2019-05" db="EMBL/GenBank/DDBJ databases">
        <title>The compact genome of Giardia muris reveals important steps in the evolution of intestinal protozoan parasites.</title>
        <authorList>
            <person name="Xu F."/>
            <person name="Jimenez-Gonzalez A."/>
            <person name="Einarsson E."/>
            <person name="Astvaldsson A."/>
            <person name="Peirasmaki D."/>
            <person name="Eckmann L."/>
            <person name="Andersson J.O."/>
            <person name="Svard S.G."/>
            <person name="Jerlstrom-Hultqvist J."/>
        </authorList>
    </citation>
    <scope>NUCLEOTIDE SEQUENCE [LARGE SCALE GENOMIC DNA]</scope>
    <source>
        <strain evidence="12 13">Roberts-Thomson</strain>
    </source>
</reference>
<evidence type="ECO:0000256" key="3">
    <source>
        <dbReference type="ARBA" id="ARBA00022737"/>
    </source>
</evidence>
<protein>
    <submittedName>
        <fullName evidence="12">Zinc finger domain-containing protein</fullName>
    </submittedName>
</protein>
<dbReference type="SMART" id="SM00355">
    <property type="entry name" value="ZnF_C2H2"/>
    <property type="match status" value="5"/>
</dbReference>
<feature type="domain" description="C2H2-type" evidence="11">
    <location>
        <begin position="31"/>
        <end position="59"/>
    </location>
</feature>
<accession>A0A4Z1SPB5</accession>
<dbReference type="GO" id="GO:0043565">
    <property type="term" value="F:sequence-specific DNA binding"/>
    <property type="evidence" value="ECO:0007669"/>
    <property type="project" value="TreeGrafter"/>
</dbReference>
<evidence type="ECO:0000256" key="5">
    <source>
        <dbReference type="ARBA" id="ARBA00022833"/>
    </source>
</evidence>
<keyword evidence="5" id="KW-0862">Zinc</keyword>
<proteinExistence type="predicted"/>
<keyword evidence="13" id="KW-1185">Reference proteome</keyword>
<feature type="domain" description="C2H2-type" evidence="11">
    <location>
        <begin position="277"/>
        <end position="300"/>
    </location>
</feature>
<dbReference type="PROSITE" id="PS00028">
    <property type="entry name" value="ZINC_FINGER_C2H2_1"/>
    <property type="match status" value="4"/>
</dbReference>
<comment type="caution">
    <text evidence="12">The sequence shown here is derived from an EMBL/GenBank/DDBJ whole genome shotgun (WGS) entry which is preliminary data.</text>
</comment>
<dbReference type="Proteomes" id="UP000315496">
    <property type="component" value="Chromosome 4"/>
</dbReference>